<comment type="caution">
    <text evidence="2">The sequence shown here is derived from an EMBL/GenBank/DDBJ whole genome shotgun (WGS) entry which is preliminary data.</text>
</comment>
<accession>A0A4S2L4Q8</accession>
<evidence type="ECO:0000313" key="2">
    <source>
        <dbReference type="EMBL" id="TGZ57256.1"/>
    </source>
</evidence>
<organism evidence="2 3">
    <name type="scientific">Temnothorax longispinosus</name>
    <dbReference type="NCBI Taxonomy" id="300112"/>
    <lineage>
        <taxon>Eukaryota</taxon>
        <taxon>Metazoa</taxon>
        <taxon>Ecdysozoa</taxon>
        <taxon>Arthropoda</taxon>
        <taxon>Hexapoda</taxon>
        <taxon>Insecta</taxon>
        <taxon>Pterygota</taxon>
        <taxon>Neoptera</taxon>
        <taxon>Endopterygota</taxon>
        <taxon>Hymenoptera</taxon>
        <taxon>Apocrita</taxon>
        <taxon>Aculeata</taxon>
        <taxon>Formicoidea</taxon>
        <taxon>Formicidae</taxon>
        <taxon>Myrmicinae</taxon>
        <taxon>Temnothorax</taxon>
    </lineage>
</organism>
<sequence length="149" mass="17393">MWDGSKPENRGSGSRGREEMQRDGRKGLHEAVEKRTPGMDRAGRQSRCIGNWLSRNTIDESYRRRTEQPIEVEPNLAYPETVSVQNYHLPLSKEVAKKRFRRICITISREQPRKKSRAQSRDYPLSIYVITHSTLELYRCPSSVDRSQD</sequence>
<proteinExistence type="predicted"/>
<reference evidence="2 3" key="1">
    <citation type="journal article" date="2019" name="Philos. Trans. R. Soc. Lond., B, Biol. Sci.">
        <title>Ant behaviour and brain gene expression of defending hosts depend on the ecological success of the intruding social parasite.</title>
        <authorList>
            <person name="Kaur R."/>
            <person name="Stoldt M."/>
            <person name="Jongepier E."/>
            <person name="Feldmeyer B."/>
            <person name="Menzel F."/>
            <person name="Bornberg-Bauer E."/>
            <person name="Foitzik S."/>
        </authorList>
    </citation>
    <scope>NUCLEOTIDE SEQUENCE [LARGE SCALE GENOMIC DNA]</scope>
    <source>
        <tissue evidence="2">Whole body</tissue>
    </source>
</reference>
<feature type="compositionally biased region" description="Basic and acidic residues" evidence="1">
    <location>
        <begin position="1"/>
        <end position="43"/>
    </location>
</feature>
<keyword evidence="3" id="KW-1185">Reference proteome</keyword>
<feature type="region of interest" description="Disordered" evidence="1">
    <location>
        <begin position="1"/>
        <end position="47"/>
    </location>
</feature>
<name>A0A4S2L4Q8_9HYME</name>
<dbReference type="Proteomes" id="UP000310200">
    <property type="component" value="Unassembled WGS sequence"/>
</dbReference>
<dbReference type="EMBL" id="QBLH01000171">
    <property type="protein sequence ID" value="TGZ57256.1"/>
    <property type="molecule type" value="Genomic_DNA"/>
</dbReference>
<evidence type="ECO:0000256" key="1">
    <source>
        <dbReference type="SAM" id="MobiDB-lite"/>
    </source>
</evidence>
<evidence type="ECO:0000313" key="3">
    <source>
        <dbReference type="Proteomes" id="UP000310200"/>
    </source>
</evidence>
<gene>
    <name evidence="2" type="ORF">DBV15_10394</name>
</gene>
<protein>
    <submittedName>
        <fullName evidence="2">Uncharacterized protein</fullName>
    </submittedName>
</protein>
<dbReference type="AlphaFoldDB" id="A0A4S2L4Q8"/>